<dbReference type="Pfam" id="PF01381">
    <property type="entry name" value="HTH_3"/>
    <property type="match status" value="1"/>
</dbReference>
<dbReference type="RefSeq" id="WP_200487850.1">
    <property type="nucleotide sequence ID" value="NZ_JAEPIV010000064.1"/>
</dbReference>
<reference evidence="3 4" key="1">
    <citation type="submission" date="2021-01" db="EMBL/GenBank/DDBJ databases">
        <title>Azospirillum sp. YIM DDC1 draft genome.</title>
        <authorList>
            <person name="Wang Y.-X."/>
        </authorList>
    </citation>
    <scope>NUCLEOTIDE SEQUENCE [LARGE SCALE GENOMIC DNA]</scope>
    <source>
        <strain evidence="3 4">YIM DDC1</strain>
    </source>
</reference>
<feature type="region of interest" description="Disordered" evidence="1">
    <location>
        <begin position="60"/>
        <end position="89"/>
    </location>
</feature>
<dbReference type="PROSITE" id="PS50943">
    <property type="entry name" value="HTH_CROC1"/>
    <property type="match status" value="1"/>
</dbReference>
<sequence length="177" mass="19553">MGHHRHTLTGIGSEDRRSTGTLSLELGFINLPAAPNSISRRTETHRQEFRFPEGFAVPAFGGTEYHPPMPKLPATRPKRDRDADAATRRRAAVEFRRKLKASGISQAKLAAALGVQPSTVSSWSTGAVMVPSYDIAYLPSCSRSGLWSALPWSGSGRQRDLLDFRMVVRGNVRLLRR</sequence>
<comment type="caution">
    <text evidence="3">The sequence shown here is derived from an EMBL/GenBank/DDBJ whole genome shotgun (WGS) entry which is preliminary data.</text>
</comment>
<dbReference type="EMBL" id="JAEPIV010000064">
    <property type="protein sequence ID" value="MBK4723509.1"/>
    <property type="molecule type" value="Genomic_DNA"/>
</dbReference>
<dbReference type="SUPFAM" id="SSF47413">
    <property type="entry name" value="lambda repressor-like DNA-binding domains"/>
    <property type="match status" value="1"/>
</dbReference>
<name>A0ABS1I8V7_9PROT</name>
<evidence type="ECO:0000313" key="4">
    <source>
        <dbReference type="Proteomes" id="UP000654452"/>
    </source>
</evidence>
<dbReference type="InterPro" id="IPR010982">
    <property type="entry name" value="Lambda_DNA-bd_dom_sf"/>
</dbReference>
<evidence type="ECO:0000256" key="1">
    <source>
        <dbReference type="SAM" id="MobiDB-lite"/>
    </source>
</evidence>
<dbReference type="InterPro" id="IPR001387">
    <property type="entry name" value="Cro/C1-type_HTH"/>
</dbReference>
<dbReference type="Proteomes" id="UP000654452">
    <property type="component" value="Unassembled WGS sequence"/>
</dbReference>
<organism evidence="3 4">
    <name type="scientific">Azospirillum aestuarii</name>
    <dbReference type="NCBI Taxonomy" id="2802052"/>
    <lineage>
        <taxon>Bacteria</taxon>
        <taxon>Pseudomonadati</taxon>
        <taxon>Pseudomonadota</taxon>
        <taxon>Alphaproteobacteria</taxon>
        <taxon>Rhodospirillales</taxon>
        <taxon>Azospirillaceae</taxon>
        <taxon>Azospirillum</taxon>
    </lineage>
</organism>
<dbReference type="Gene3D" id="1.10.260.40">
    <property type="entry name" value="lambda repressor-like DNA-binding domains"/>
    <property type="match status" value="1"/>
</dbReference>
<evidence type="ECO:0000313" key="3">
    <source>
        <dbReference type="EMBL" id="MBK4723509.1"/>
    </source>
</evidence>
<accession>A0ABS1I8V7</accession>
<feature type="domain" description="HTH cro/C1-type" evidence="2">
    <location>
        <begin position="95"/>
        <end position="123"/>
    </location>
</feature>
<proteinExistence type="predicted"/>
<gene>
    <name evidence="3" type="ORF">JJL56_32205</name>
</gene>
<keyword evidence="4" id="KW-1185">Reference proteome</keyword>
<protein>
    <submittedName>
        <fullName evidence="3">Helix-turn-helix transcriptional regulator</fullName>
    </submittedName>
</protein>
<feature type="compositionally biased region" description="Basic and acidic residues" evidence="1">
    <location>
        <begin position="77"/>
        <end position="89"/>
    </location>
</feature>
<evidence type="ECO:0000259" key="2">
    <source>
        <dbReference type="PROSITE" id="PS50943"/>
    </source>
</evidence>
<dbReference type="CDD" id="cd00093">
    <property type="entry name" value="HTH_XRE"/>
    <property type="match status" value="1"/>
</dbReference>